<evidence type="ECO:0000256" key="1">
    <source>
        <dbReference type="ARBA" id="ARBA00004651"/>
    </source>
</evidence>
<evidence type="ECO:0000256" key="7">
    <source>
        <dbReference type="SAM" id="Phobius"/>
    </source>
</evidence>
<name>A0A2A5RJP8_9LACT</name>
<feature type="transmembrane region" description="Helical" evidence="7">
    <location>
        <begin position="311"/>
        <end position="330"/>
    </location>
</feature>
<dbReference type="STRING" id="1291764.GCA_001311235_01512"/>
<gene>
    <name evidence="9" type="ORF">RT41_GL002024</name>
</gene>
<evidence type="ECO:0000259" key="8">
    <source>
        <dbReference type="Pfam" id="PF03600"/>
    </source>
</evidence>
<keyword evidence="3" id="KW-1003">Cell membrane</keyword>
<feature type="transmembrane region" description="Helical" evidence="7">
    <location>
        <begin position="379"/>
        <end position="401"/>
    </location>
</feature>
<feature type="transmembrane region" description="Helical" evidence="7">
    <location>
        <begin position="218"/>
        <end position="236"/>
    </location>
</feature>
<evidence type="ECO:0000256" key="2">
    <source>
        <dbReference type="ARBA" id="ARBA00022448"/>
    </source>
</evidence>
<dbReference type="Pfam" id="PF03600">
    <property type="entry name" value="CitMHS"/>
    <property type="match status" value="1"/>
</dbReference>
<dbReference type="GO" id="GO:0005886">
    <property type="term" value="C:plasma membrane"/>
    <property type="evidence" value="ECO:0007669"/>
    <property type="project" value="UniProtKB-SubCell"/>
</dbReference>
<reference evidence="9 10" key="1">
    <citation type="submission" date="2014-12" db="EMBL/GenBank/DDBJ databases">
        <title>Draft genome sequences of 10 type strains of Lactococcus.</title>
        <authorList>
            <person name="Sun Z."/>
            <person name="Zhong Z."/>
            <person name="Liu W."/>
            <person name="Zhang W."/>
            <person name="Zhang H."/>
        </authorList>
    </citation>
    <scope>NUCLEOTIDE SEQUENCE [LARGE SCALE GENOMIC DNA]</scope>
    <source>
        <strain evidence="9 10">JCM 16395</strain>
    </source>
</reference>
<protein>
    <submittedName>
        <fullName evidence="9">Cation transporter</fullName>
    </submittedName>
</protein>
<evidence type="ECO:0000256" key="6">
    <source>
        <dbReference type="ARBA" id="ARBA00023136"/>
    </source>
</evidence>
<dbReference type="PANTHER" id="PTHR43302:SF5">
    <property type="entry name" value="TRANSPORTER ARSB-RELATED"/>
    <property type="match status" value="1"/>
</dbReference>
<feature type="transmembrane region" description="Helical" evidence="7">
    <location>
        <begin position="274"/>
        <end position="291"/>
    </location>
</feature>
<dbReference type="AlphaFoldDB" id="A0A2A5RJP8"/>
<keyword evidence="10" id="KW-1185">Reference proteome</keyword>
<dbReference type="InterPro" id="IPR004680">
    <property type="entry name" value="Cit_transptr-like_dom"/>
</dbReference>
<dbReference type="GO" id="GO:0055085">
    <property type="term" value="P:transmembrane transport"/>
    <property type="evidence" value="ECO:0007669"/>
    <property type="project" value="InterPro"/>
</dbReference>
<feature type="transmembrane region" description="Helical" evidence="7">
    <location>
        <begin position="62"/>
        <end position="88"/>
    </location>
</feature>
<feature type="transmembrane region" description="Helical" evidence="7">
    <location>
        <begin position="242"/>
        <end position="262"/>
    </location>
</feature>
<keyword evidence="4 7" id="KW-0812">Transmembrane</keyword>
<organism evidence="9 10">
    <name type="scientific">Lactococcus fujiensis JCM 16395</name>
    <dbReference type="NCBI Taxonomy" id="1291764"/>
    <lineage>
        <taxon>Bacteria</taxon>
        <taxon>Bacillati</taxon>
        <taxon>Bacillota</taxon>
        <taxon>Bacilli</taxon>
        <taxon>Lactobacillales</taxon>
        <taxon>Streptococcaceae</taxon>
        <taxon>Lactococcus</taxon>
    </lineage>
</organism>
<keyword evidence="5 7" id="KW-1133">Transmembrane helix</keyword>
<evidence type="ECO:0000256" key="3">
    <source>
        <dbReference type="ARBA" id="ARBA00022475"/>
    </source>
</evidence>
<keyword evidence="6 7" id="KW-0472">Membrane</keyword>
<feature type="transmembrane region" description="Helical" evidence="7">
    <location>
        <begin position="27"/>
        <end position="50"/>
    </location>
</feature>
<feature type="domain" description="Citrate transporter-like" evidence="8">
    <location>
        <begin position="38"/>
        <end position="335"/>
    </location>
</feature>
<comment type="subcellular location">
    <subcellularLocation>
        <location evidence="1">Cell membrane</location>
        <topology evidence="1">Multi-pass membrane protein</topology>
    </subcellularLocation>
</comment>
<proteinExistence type="predicted"/>
<dbReference type="Proteomes" id="UP000218181">
    <property type="component" value="Unassembled WGS sequence"/>
</dbReference>
<comment type="caution">
    <text evidence="9">The sequence shown here is derived from an EMBL/GenBank/DDBJ whole genome shotgun (WGS) entry which is preliminary data.</text>
</comment>
<accession>A0A2A5RJP8</accession>
<sequence length="402" mass="44641">MFLLKKLGEEMEHTSSELGNQSLWAKIWQFFVVDKVFLVSFIIALNAMVFGQAHFTTRFFDWKVIATVFGLMLVIGGFRESGLLRYIGESMVSKSKTTRQLVRFTTNLTFFLAVFFTNDLTILTMLPLYLYITKHVENRKSVYWGASFIVPACHMGSTLLPFGNPHNLYVYNFFHLSSNNMAFFKGTVPMWIAGFIVLNLACFLIDKDPIHVDTKPKDFNIVEVVVFVALMVLMATSVFTKVAIGGINFYWIAAGITSLIVFLYKRELFKSADYHLILTFMCFFIIVGNLVDIEQITTFVSNLASSPQGAFLGTVLISQVISNISSAVLMSPFTTHGVAVILGADVGGVGMLTASMATLIAYKVISVQGRSEIAGYAKYFAICMVAFLVVLTAIGLVIVSII</sequence>
<evidence type="ECO:0000313" key="9">
    <source>
        <dbReference type="EMBL" id="PCR99383.1"/>
    </source>
</evidence>
<evidence type="ECO:0000256" key="4">
    <source>
        <dbReference type="ARBA" id="ARBA00022692"/>
    </source>
</evidence>
<feature type="transmembrane region" description="Helical" evidence="7">
    <location>
        <begin position="108"/>
        <end position="130"/>
    </location>
</feature>
<keyword evidence="2" id="KW-0813">Transport</keyword>
<dbReference type="EMBL" id="JXJU01000009">
    <property type="protein sequence ID" value="PCR99383.1"/>
    <property type="molecule type" value="Genomic_DNA"/>
</dbReference>
<evidence type="ECO:0000313" key="10">
    <source>
        <dbReference type="Proteomes" id="UP000218181"/>
    </source>
</evidence>
<dbReference type="PANTHER" id="PTHR43302">
    <property type="entry name" value="TRANSPORTER ARSB-RELATED"/>
    <property type="match status" value="1"/>
</dbReference>
<feature type="transmembrane region" description="Helical" evidence="7">
    <location>
        <begin position="182"/>
        <end position="206"/>
    </location>
</feature>
<feature type="transmembrane region" description="Helical" evidence="7">
    <location>
        <begin position="337"/>
        <end position="359"/>
    </location>
</feature>
<feature type="transmembrane region" description="Helical" evidence="7">
    <location>
        <begin position="142"/>
        <end position="162"/>
    </location>
</feature>
<evidence type="ECO:0000256" key="5">
    <source>
        <dbReference type="ARBA" id="ARBA00022989"/>
    </source>
</evidence>